<keyword evidence="1" id="KW-0472">Membrane</keyword>
<organism evidence="2 3">
    <name type="scientific">Brevundimonas nasdae</name>
    <dbReference type="NCBI Taxonomy" id="172043"/>
    <lineage>
        <taxon>Bacteria</taxon>
        <taxon>Pseudomonadati</taxon>
        <taxon>Pseudomonadota</taxon>
        <taxon>Alphaproteobacteria</taxon>
        <taxon>Caulobacterales</taxon>
        <taxon>Caulobacteraceae</taxon>
        <taxon>Brevundimonas</taxon>
    </lineage>
</organism>
<protein>
    <submittedName>
        <fullName evidence="2">Uncharacterized protein</fullName>
    </submittedName>
</protein>
<dbReference type="AlphaFoldDB" id="A0A0B4C4D9"/>
<dbReference type="Proteomes" id="UP000031166">
    <property type="component" value="Unassembled WGS sequence"/>
</dbReference>
<name>A0A0B4C4D9_9CAUL</name>
<feature type="transmembrane region" description="Helical" evidence="1">
    <location>
        <begin position="44"/>
        <end position="65"/>
    </location>
</feature>
<evidence type="ECO:0000313" key="2">
    <source>
        <dbReference type="EMBL" id="KIC55899.1"/>
    </source>
</evidence>
<dbReference type="EMBL" id="JWSY01000028">
    <property type="protein sequence ID" value="KIC55899.1"/>
    <property type="molecule type" value="Genomic_DNA"/>
</dbReference>
<evidence type="ECO:0000313" key="3">
    <source>
        <dbReference type="Proteomes" id="UP000031166"/>
    </source>
</evidence>
<gene>
    <name evidence="2" type="ORF">RM53_14400</name>
</gene>
<keyword evidence="1" id="KW-1133">Transmembrane helix</keyword>
<comment type="caution">
    <text evidence="2">The sequence shown here is derived from an EMBL/GenBank/DDBJ whole genome shotgun (WGS) entry which is preliminary data.</text>
</comment>
<proteinExistence type="predicted"/>
<sequence>MPLAPHQQAIWLTMWARNFSYSGVAFIMIGVLALMGARFMDHQIAVGFMVGAVLVYLGDRIIRYIPDPDQPVEK</sequence>
<evidence type="ECO:0000256" key="1">
    <source>
        <dbReference type="SAM" id="Phobius"/>
    </source>
</evidence>
<reference evidence="2 3" key="1">
    <citation type="submission" date="2014-12" db="EMBL/GenBank/DDBJ databases">
        <title>Genome sequencing of Brevundimonas nasdae TPW30.</title>
        <authorList>
            <person name="Tan P.W."/>
            <person name="Chan K.-G."/>
        </authorList>
    </citation>
    <scope>NUCLEOTIDE SEQUENCE [LARGE SCALE GENOMIC DNA]</scope>
    <source>
        <strain evidence="2 3">TPW30</strain>
    </source>
</reference>
<keyword evidence="1" id="KW-0812">Transmembrane</keyword>
<accession>A0A0B4C4D9</accession>
<feature type="transmembrane region" description="Helical" evidence="1">
    <location>
        <begin position="20"/>
        <end position="37"/>
    </location>
</feature>